<accession>A0A3A3YZ64</accession>
<dbReference type="InterPro" id="IPR051451">
    <property type="entry name" value="PhoH2-like"/>
</dbReference>
<feature type="region of interest" description="Disordered" evidence="7">
    <location>
        <begin position="320"/>
        <end position="346"/>
    </location>
</feature>
<comment type="caution">
    <text evidence="9">The sequence shown here is derived from an EMBL/GenBank/DDBJ whole genome shotgun (WGS) entry which is preliminary data.</text>
</comment>
<reference evidence="9 10" key="1">
    <citation type="submission" date="2018-09" db="EMBL/GenBank/DDBJ databases">
        <title>YIM 75000 draft genome.</title>
        <authorList>
            <person name="Tang S."/>
            <person name="Feng Y."/>
        </authorList>
    </citation>
    <scope>NUCLEOTIDE SEQUENCE [LARGE SCALE GENOMIC DNA]</scope>
    <source>
        <strain evidence="9 10">YIM 75000</strain>
    </source>
</reference>
<dbReference type="GO" id="GO:0005524">
    <property type="term" value="F:ATP binding"/>
    <property type="evidence" value="ECO:0007669"/>
    <property type="project" value="UniProtKB-KW"/>
</dbReference>
<dbReference type="PANTHER" id="PTHR30473">
    <property type="entry name" value="PROTEIN PHOH"/>
    <property type="match status" value="1"/>
</dbReference>
<gene>
    <name evidence="9" type="ORF">D5H78_07400</name>
</gene>
<keyword evidence="4" id="KW-0547">Nucleotide-binding</keyword>
<evidence type="ECO:0000256" key="5">
    <source>
        <dbReference type="ARBA" id="ARBA00022840"/>
    </source>
</evidence>
<feature type="domain" description="PhoH-like protein" evidence="8">
    <location>
        <begin position="114"/>
        <end position="316"/>
    </location>
</feature>
<dbReference type="RefSeq" id="WP_119949758.1">
    <property type="nucleotide sequence ID" value="NZ_QZEZ01000002.1"/>
</dbReference>
<dbReference type="FunFam" id="3.40.50.300:FF:000013">
    <property type="entry name" value="PhoH family ATPase"/>
    <property type="match status" value="1"/>
</dbReference>
<keyword evidence="10" id="KW-1185">Reference proteome</keyword>
<evidence type="ECO:0000256" key="6">
    <source>
        <dbReference type="ARBA" id="ARBA00039970"/>
    </source>
</evidence>
<evidence type="ECO:0000256" key="4">
    <source>
        <dbReference type="ARBA" id="ARBA00022741"/>
    </source>
</evidence>
<evidence type="ECO:0000256" key="2">
    <source>
        <dbReference type="ARBA" id="ARBA00010393"/>
    </source>
</evidence>
<protein>
    <recommendedName>
        <fullName evidence="6">PhoH-like protein</fullName>
    </recommendedName>
</protein>
<sequence length="346" mass="37669">MAQTPQAQTTIVVPASQSMVALLGPGDELLRVVESAFPLTEVHVRGNEIKLSGDPGEVALVERLVGELVAVLRTGQGLTPDAVQRSIGMLRSETRERPAEVLTLSILSSRGRTIRPKTLNQKHYVEAIDRHTVVFGLGPAGTGKTYLAVAKAVQALQAKQVSRIILTRPAVEAGERLGFLPGSLSEKIDPYLRPLYDALHDMLDPATIPRLMTEGTIEVAPLAYMRGRTLNDAFIILDEAQNTSPEQMKMFLTRLGFGSRMVVTGDTTQVDLPSGTKSGLAVVQQILEGIDDVSFNRLSSADVVRHRLVSDIVEAYARHDADEAQRPGRGDRAAGEGRRDRRDRAR</sequence>
<name>A0A3A3YZ64_9ACTN</name>
<organism evidence="9 10">
    <name type="scientific">Vallicoccus soli</name>
    <dbReference type="NCBI Taxonomy" id="2339232"/>
    <lineage>
        <taxon>Bacteria</taxon>
        <taxon>Bacillati</taxon>
        <taxon>Actinomycetota</taxon>
        <taxon>Actinomycetes</taxon>
        <taxon>Motilibacterales</taxon>
        <taxon>Vallicoccaceae</taxon>
        <taxon>Vallicoccus</taxon>
    </lineage>
</organism>
<comment type="similarity">
    <text evidence="2">Belongs to the PhoH family.</text>
</comment>
<dbReference type="OrthoDB" id="9805148at2"/>
<dbReference type="AlphaFoldDB" id="A0A3A3YZ64"/>
<dbReference type="PANTHER" id="PTHR30473:SF1">
    <property type="entry name" value="PHOH-LIKE PROTEIN"/>
    <property type="match status" value="1"/>
</dbReference>
<evidence type="ECO:0000256" key="1">
    <source>
        <dbReference type="ARBA" id="ARBA00004496"/>
    </source>
</evidence>
<keyword evidence="5" id="KW-0067">ATP-binding</keyword>
<comment type="subcellular location">
    <subcellularLocation>
        <location evidence="1">Cytoplasm</location>
    </subcellularLocation>
</comment>
<evidence type="ECO:0000256" key="7">
    <source>
        <dbReference type="SAM" id="MobiDB-lite"/>
    </source>
</evidence>
<keyword evidence="3" id="KW-0963">Cytoplasm</keyword>
<evidence type="ECO:0000259" key="8">
    <source>
        <dbReference type="Pfam" id="PF02562"/>
    </source>
</evidence>
<proteinExistence type="inferred from homology"/>
<evidence type="ECO:0000256" key="3">
    <source>
        <dbReference type="ARBA" id="ARBA00022490"/>
    </source>
</evidence>
<evidence type="ECO:0000313" key="10">
    <source>
        <dbReference type="Proteomes" id="UP000265614"/>
    </source>
</evidence>
<dbReference type="Gene3D" id="3.40.50.300">
    <property type="entry name" value="P-loop containing nucleotide triphosphate hydrolases"/>
    <property type="match status" value="1"/>
</dbReference>
<dbReference type="Proteomes" id="UP000265614">
    <property type="component" value="Unassembled WGS sequence"/>
</dbReference>
<dbReference type="InterPro" id="IPR027417">
    <property type="entry name" value="P-loop_NTPase"/>
</dbReference>
<dbReference type="SUPFAM" id="SSF52540">
    <property type="entry name" value="P-loop containing nucleoside triphosphate hydrolases"/>
    <property type="match status" value="1"/>
</dbReference>
<dbReference type="InterPro" id="IPR003714">
    <property type="entry name" value="PhoH"/>
</dbReference>
<dbReference type="Pfam" id="PF02562">
    <property type="entry name" value="PhoH"/>
    <property type="match status" value="1"/>
</dbReference>
<dbReference type="EMBL" id="QZEZ01000002">
    <property type="protein sequence ID" value="RJK97041.1"/>
    <property type="molecule type" value="Genomic_DNA"/>
</dbReference>
<evidence type="ECO:0000313" key="9">
    <source>
        <dbReference type="EMBL" id="RJK97041.1"/>
    </source>
</evidence>
<dbReference type="GO" id="GO:0005829">
    <property type="term" value="C:cytosol"/>
    <property type="evidence" value="ECO:0007669"/>
    <property type="project" value="TreeGrafter"/>
</dbReference>